<dbReference type="PANTHER" id="PTHR14359">
    <property type="entry name" value="HOMO-OLIGOMERIC FLAVIN CONTAINING CYS DECARBOXYLASE FAMILY"/>
    <property type="match status" value="1"/>
</dbReference>
<dbReference type="InterPro" id="IPR003382">
    <property type="entry name" value="Flavoprotein"/>
</dbReference>
<comment type="cofactor">
    <cofactor evidence="3">
        <name>FMN</name>
        <dbReference type="ChEBI" id="CHEBI:58210"/>
    </cofactor>
    <text evidence="3">Binds 1 FMN per subunit.</text>
</comment>
<comment type="caution">
    <text evidence="3">Lacks conserved residue(s) required for the propagation of feature annotation.</text>
</comment>
<dbReference type="EMBL" id="JAPVES010000024">
    <property type="protein sequence ID" value="MCZ3371491.1"/>
    <property type="molecule type" value="Genomic_DNA"/>
</dbReference>
<dbReference type="GO" id="GO:0046872">
    <property type="term" value="F:metal ion binding"/>
    <property type="evidence" value="ECO:0007669"/>
    <property type="project" value="UniProtKB-KW"/>
</dbReference>
<dbReference type="GO" id="GO:0071513">
    <property type="term" value="C:phosphopantothenoylcysteine decarboxylase complex"/>
    <property type="evidence" value="ECO:0007669"/>
    <property type="project" value="TreeGrafter"/>
</dbReference>
<keyword evidence="8" id="KW-1185">Reference proteome</keyword>
<dbReference type="SUPFAM" id="SSF52507">
    <property type="entry name" value="Homo-oligomeric flavin-containing Cys decarboxylases, HFCD"/>
    <property type="match status" value="1"/>
</dbReference>
<feature type="binding site" evidence="3">
    <location>
        <position position="262"/>
    </location>
    <ligand>
        <name>CTP</name>
        <dbReference type="ChEBI" id="CHEBI:37563"/>
    </ligand>
</feature>
<keyword evidence="3" id="KW-0511">Multifunctional enzyme</keyword>
<dbReference type="Gene3D" id="3.40.50.1950">
    <property type="entry name" value="Flavin prenyltransferase-like"/>
    <property type="match status" value="1"/>
</dbReference>
<comment type="catalytic activity">
    <reaction evidence="3">
        <text>N-[(R)-4-phosphopantothenoyl]-L-cysteine + H(+) = (R)-4'-phosphopantetheine + CO2</text>
        <dbReference type="Rhea" id="RHEA:16793"/>
        <dbReference type="ChEBI" id="CHEBI:15378"/>
        <dbReference type="ChEBI" id="CHEBI:16526"/>
        <dbReference type="ChEBI" id="CHEBI:59458"/>
        <dbReference type="ChEBI" id="CHEBI:61723"/>
        <dbReference type="EC" id="4.1.1.36"/>
    </reaction>
</comment>
<comment type="catalytic activity">
    <reaction evidence="3">
        <text>(R)-4'-phosphopantothenate + L-cysteine + CTP = N-[(R)-4-phosphopantothenoyl]-L-cysteine + CMP + diphosphate + H(+)</text>
        <dbReference type="Rhea" id="RHEA:19397"/>
        <dbReference type="ChEBI" id="CHEBI:10986"/>
        <dbReference type="ChEBI" id="CHEBI:15378"/>
        <dbReference type="ChEBI" id="CHEBI:33019"/>
        <dbReference type="ChEBI" id="CHEBI:35235"/>
        <dbReference type="ChEBI" id="CHEBI:37563"/>
        <dbReference type="ChEBI" id="CHEBI:59458"/>
        <dbReference type="ChEBI" id="CHEBI:60377"/>
        <dbReference type="EC" id="6.3.2.5"/>
    </reaction>
</comment>
<dbReference type="InterPro" id="IPR007085">
    <property type="entry name" value="DNA/pantothenate-metab_flavo_C"/>
</dbReference>
<keyword evidence="1 3" id="KW-0210">Decarboxylase</keyword>
<feature type="domain" description="DNA/pantothenate metabolism flavoprotein C-terminal" evidence="5">
    <location>
        <begin position="169"/>
        <end position="378"/>
    </location>
</feature>
<feature type="binding site" evidence="3">
    <location>
        <position position="272"/>
    </location>
    <ligand>
        <name>CTP</name>
        <dbReference type="ChEBI" id="CHEBI:37563"/>
    </ligand>
</feature>
<proteinExistence type="inferred from homology"/>
<dbReference type="Proteomes" id="UP001068021">
    <property type="component" value="Unassembled WGS sequence"/>
</dbReference>
<keyword evidence="3" id="KW-0479">Metal-binding</keyword>
<dbReference type="AlphaFoldDB" id="A0A9E5DHP7"/>
<evidence type="ECO:0000259" key="5">
    <source>
        <dbReference type="Pfam" id="PF04127"/>
    </source>
</evidence>
<accession>A0A9E5DHP7</accession>
<reference evidence="6" key="1">
    <citation type="submission" date="2022-12" db="EMBL/GenBank/DDBJ databases">
        <title>Reclassification of two methanogenic archaea species isolated from the Kolyma lowland permafrost.</title>
        <authorList>
            <person name="Trubitsyn V.E."/>
            <person name="Rivkina E.M."/>
            <person name="Shcherbakova V.A."/>
        </authorList>
    </citation>
    <scope>NUCLEOTIDE SEQUENCE</scope>
    <source>
        <strain evidence="6">M2</strain>
        <strain evidence="7">MK4</strain>
    </source>
</reference>
<dbReference type="Pfam" id="PF02441">
    <property type="entry name" value="Flavoprotein"/>
    <property type="match status" value="1"/>
</dbReference>
<evidence type="ECO:0000313" key="7">
    <source>
        <dbReference type="EMBL" id="MCZ3371491.1"/>
    </source>
</evidence>
<dbReference type="GO" id="GO:0015937">
    <property type="term" value="P:coenzyme A biosynthetic process"/>
    <property type="evidence" value="ECO:0007669"/>
    <property type="project" value="UniProtKB-UniRule"/>
</dbReference>
<dbReference type="InterPro" id="IPR035929">
    <property type="entry name" value="CoaB-like_sf"/>
</dbReference>
<keyword evidence="3" id="KW-0460">Magnesium</keyword>
<protein>
    <recommendedName>
        <fullName evidence="3">Coenzyme A biosynthesis bifunctional protein CoaBC</fullName>
    </recommendedName>
    <alternativeName>
        <fullName evidence="3">DNA/pantothenate metabolism flavoprotein</fullName>
    </alternativeName>
    <alternativeName>
        <fullName evidence="3">Phosphopantothenoylcysteine synthetase/decarboxylase</fullName>
        <shortName evidence="3">PPCS-PPCDC</shortName>
    </alternativeName>
    <domain>
        <recommendedName>
            <fullName evidence="3">Phosphopantothenoylcysteine decarboxylase</fullName>
            <shortName evidence="3">PPC decarboxylase</shortName>
            <shortName evidence="3">PPC-DC</shortName>
            <ecNumber evidence="3">4.1.1.36</ecNumber>
        </recommendedName>
        <alternativeName>
            <fullName evidence="3">CoaC</fullName>
        </alternativeName>
    </domain>
    <domain>
        <recommendedName>
            <fullName evidence="3">Phosphopantothenate--cysteine ligase</fullName>
            <ecNumber evidence="3">6.3.2.5</ecNumber>
        </recommendedName>
        <alternativeName>
            <fullName evidence="3">CoaB</fullName>
        </alternativeName>
        <alternativeName>
            <fullName evidence="3">Phosphopantothenoylcysteine synthetase</fullName>
            <shortName evidence="3">PPC synthetase</shortName>
            <shortName evidence="3">PPC-S</shortName>
        </alternativeName>
    </domain>
</protein>
<comment type="similarity">
    <text evidence="3">In the N-terminal section; belongs to the HFCD (homo-oligomeric flavin containing Cys decarboxylase) superfamily.</text>
</comment>
<dbReference type="GO" id="GO:0010181">
    <property type="term" value="F:FMN binding"/>
    <property type="evidence" value="ECO:0007669"/>
    <property type="project" value="UniProtKB-UniRule"/>
</dbReference>
<comment type="pathway">
    <text evidence="3">Cofactor biosynthesis; coenzyme A biosynthesis.</text>
</comment>
<dbReference type="EC" id="6.3.2.5" evidence="3"/>
<dbReference type="InterPro" id="IPR005252">
    <property type="entry name" value="CoaBC"/>
</dbReference>
<feature type="binding site" evidence="3">
    <location>
        <position position="305"/>
    </location>
    <ligand>
        <name>CTP</name>
        <dbReference type="ChEBI" id="CHEBI:37563"/>
    </ligand>
</feature>
<gene>
    <name evidence="3 6" type="primary">coaBC</name>
    <name evidence="7" type="ORF">O3H35_02485</name>
    <name evidence="6" type="ORF">O3H54_09065</name>
</gene>
<comment type="function">
    <text evidence="3">Catalyzes two sequential steps in the biosynthesis of coenzyme A. In the first step cysteine is conjugated to 4'-phosphopantothenate to form 4-phosphopantothenoylcysteine. In the second step the latter compound is decarboxylated to form 4'-phosphopantotheine.</text>
</comment>
<keyword evidence="3 6" id="KW-0436">Ligase</keyword>
<evidence type="ECO:0000256" key="2">
    <source>
        <dbReference type="ARBA" id="ARBA00023239"/>
    </source>
</evidence>
<dbReference type="RefSeq" id="WP_048082209.1">
    <property type="nucleotide sequence ID" value="NZ_JAPVER010000020.1"/>
</dbReference>
<comment type="cofactor">
    <cofactor evidence="3">
        <name>Mg(2+)</name>
        <dbReference type="ChEBI" id="CHEBI:18420"/>
    </cofactor>
</comment>
<evidence type="ECO:0000313" key="8">
    <source>
        <dbReference type="Proteomes" id="UP001068021"/>
    </source>
</evidence>
<dbReference type="PANTHER" id="PTHR14359:SF6">
    <property type="entry name" value="PHOSPHOPANTOTHENOYLCYSTEINE DECARBOXYLASE"/>
    <property type="match status" value="1"/>
</dbReference>
<dbReference type="SUPFAM" id="SSF102645">
    <property type="entry name" value="CoaB-like"/>
    <property type="match status" value="1"/>
</dbReference>
<dbReference type="GO" id="GO:0004633">
    <property type="term" value="F:phosphopantothenoylcysteine decarboxylase activity"/>
    <property type="evidence" value="ECO:0007669"/>
    <property type="project" value="UniProtKB-UniRule"/>
</dbReference>
<sequence length="382" mass="41798">MEIVLCVTGSIAAIESIKLARELARHGINVKCFMSDGACEIIHPYAMEFATGQDVVTKITGKIEHVKYANADLILVAPATANVISKFTYKIADNPINTLLITALGYNTPILMVPSMHNSMYKAVKENIETLKGEGITFVKPKVEEKKAKFPDINDIVLHVLRETSKGDLQGKKVLVSAGSTYEKIDEVRGITNRSSGKMGIEIAKEAFIRGAEVTLIKGQMTADVPHVFDVVEVESSSQMHYAVSKLAFKSDVFVSSAAVSDFKVKNTEAAKISSDTDITIELERTPKILNEVKEINPDIFLVGFKAVHNLSDEELLNAAKKRMLESDADLMVANDVAVEGAGFGSDDNQVVLMDDEIIEISLSPKREIAKRIIDRIISKSL</sequence>
<dbReference type="InterPro" id="IPR036551">
    <property type="entry name" value="Flavin_trans-like"/>
</dbReference>
<dbReference type="Gene3D" id="3.40.50.10300">
    <property type="entry name" value="CoaB-like"/>
    <property type="match status" value="1"/>
</dbReference>
<keyword evidence="3" id="KW-0285">Flavoprotein</keyword>
<dbReference type="Pfam" id="PF04127">
    <property type="entry name" value="DFP"/>
    <property type="match status" value="1"/>
</dbReference>
<comment type="caution">
    <text evidence="6">The sequence shown here is derived from an EMBL/GenBank/DDBJ whole genome shotgun (WGS) entry which is preliminary data.</text>
</comment>
<evidence type="ECO:0000259" key="4">
    <source>
        <dbReference type="Pfam" id="PF02441"/>
    </source>
</evidence>
<comment type="similarity">
    <text evidence="3">In the C-terminal section; belongs to the PPC synthetase family.</text>
</comment>
<evidence type="ECO:0000256" key="3">
    <source>
        <dbReference type="HAMAP-Rule" id="MF_02225"/>
    </source>
</evidence>
<dbReference type="NCBIfam" id="TIGR00521">
    <property type="entry name" value="coaBC_dfp"/>
    <property type="match status" value="1"/>
</dbReference>
<feature type="region of interest" description="Phosphopantothenoylcysteine decarboxylase" evidence="3">
    <location>
        <begin position="1"/>
        <end position="173"/>
    </location>
</feature>
<dbReference type="GO" id="GO:0004632">
    <property type="term" value="F:phosphopantothenate--cysteine ligase activity"/>
    <property type="evidence" value="ECO:0007669"/>
    <property type="project" value="UniProtKB-UniRule"/>
</dbReference>
<feature type="domain" description="Flavoprotein" evidence="4">
    <location>
        <begin position="1"/>
        <end position="162"/>
    </location>
</feature>
<keyword evidence="2 3" id="KW-0456">Lyase</keyword>
<evidence type="ECO:0000313" key="6">
    <source>
        <dbReference type="EMBL" id="MCZ3366026.1"/>
    </source>
</evidence>
<dbReference type="EMBL" id="JAPVER010000020">
    <property type="protein sequence ID" value="MCZ3366026.1"/>
    <property type="molecule type" value="Genomic_DNA"/>
</dbReference>
<dbReference type="EC" id="4.1.1.36" evidence="3"/>
<organism evidence="6 8">
    <name type="scientific">Methanobacterium veterum</name>
    <dbReference type="NCBI Taxonomy" id="408577"/>
    <lineage>
        <taxon>Archaea</taxon>
        <taxon>Methanobacteriati</taxon>
        <taxon>Methanobacteriota</taxon>
        <taxon>Methanomada group</taxon>
        <taxon>Methanobacteria</taxon>
        <taxon>Methanobacteriales</taxon>
        <taxon>Methanobacteriaceae</taxon>
        <taxon>Methanobacterium</taxon>
    </lineage>
</organism>
<dbReference type="GO" id="GO:0015941">
    <property type="term" value="P:pantothenate catabolic process"/>
    <property type="evidence" value="ECO:0007669"/>
    <property type="project" value="InterPro"/>
</dbReference>
<evidence type="ECO:0000256" key="1">
    <source>
        <dbReference type="ARBA" id="ARBA00022793"/>
    </source>
</evidence>
<feature type="region of interest" description="Phosphopantothenate--cysteine ligase" evidence="3">
    <location>
        <begin position="174"/>
        <end position="382"/>
    </location>
</feature>
<dbReference type="HAMAP" id="MF_02225">
    <property type="entry name" value="CoaBC"/>
    <property type="match status" value="1"/>
</dbReference>
<keyword evidence="3" id="KW-0288">FMN</keyword>
<dbReference type="Proteomes" id="UP001074446">
    <property type="component" value="Unassembled WGS sequence"/>
</dbReference>
<name>A0A9E5DHP7_9EURY</name>